<dbReference type="SUPFAM" id="SSF55729">
    <property type="entry name" value="Acyl-CoA N-acyltransferases (Nat)"/>
    <property type="match status" value="1"/>
</dbReference>
<dbReference type="Proteomes" id="UP001152747">
    <property type="component" value="Unassembled WGS sequence"/>
</dbReference>
<organism evidence="2 3">
    <name type="scientific">Caenorhabditis angaria</name>
    <dbReference type="NCBI Taxonomy" id="860376"/>
    <lineage>
        <taxon>Eukaryota</taxon>
        <taxon>Metazoa</taxon>
        <taxon>Ecdysozoa</taxon>
        <taxon>Nematoda</taxon>
        <taxon>Chromadorea</taxon>
        <taxon>Rhabditida</taxon>
        <taxon>Rhabditina</taxon>
        <taxon>Rhabditomorpha</taxon>
        <taxon>Rhabditoidea</taxon>
        <taxon>Rhabditidae</taxon>
        <taxon>Peloderinae</taxon>
        <taxon>Caenorhabditis</taxon>
    </lineage>
</organism>
<evidence type="ECO:0000259" key="1">
    <source>
        <dbReference type="Pfam" id="PF06852"/>
    </source>
</evidence>
<dbReference type="EMBL" id="CANHGI010000004">
    <property type="protein sequence ID" value="CAI5448723.1"/>
    <property type="molecule type" value="Genomic_DNA"/>
</dbReference>
<dbReference type="CDD" id="cd04301">
    <property type="entry name" value="NAT_SF"/>
    <property type="match status" value="1"/>
</dbReference>
<proteinExistence type="predicted"/>
<dbReference type="PANTHER" id="PTHR47408">
    <property type="entry name" value="PROTEIN CBG01304-RELATED"/>
    <property type="match status" value="1"/>
</dbReference>
<gene>
    <name evidence="2" type="ORF">CAMP_LOCUS11360</name>
</gene>
<keyword evidence="3" id="KW-1185">Reference proteome</keyword>
<protein>
    <recommendedName>
        <fullName evidence="1">DUF1248 domain-containing protein</fullName>
    </recommendedName>
</protein>
<evidence type="ECO:0000313" key="3">
    <source>
        <dbReference type="Proteomes" id="UP001152747"/>
    </source>
</evidence>
<name>A0A9P1IST3_9PELO</name>
<dbReference type="InterPro" id="IPR009658">
    <property type="entry name" value="DUF1248"/>
</dbReference>
<dbReference type="PANTHER" id="PTHR47408:SF2">
    <property type="entry name" value="DUF1248 DOMAIN-CONTAINING PROTEIN-RELATED"/>
    <property type="match status" value="1"/>
</dbReference>
<sequence length="310" mass="35616">MNFETLINPPQSVFDQIIHWTTETEDWGHQLADYHYWSTSFDKYWLFTVVEKGTTNLVASVSLARWDDPKDTLYSVGLFYCVEKYRGQSIAKQLFEKAMSIVGDDNATLTGAVKMVDKYASTFGFDKIPAYWNNITSIKTQNLVMPEINNEEYGTKDWSDVDPELLYEYDRTICGRDRRKMQTNWFNLKNTFTKVVFDLSETNKVVGYATIRIVSKNKLSVSPFYAENLDAAIALLSALLHQIPLVSSYASLGFVHPSINQDTIRLLETFARTPEDINSVPLYKSQFTKKFISSPNAKVYSVWDSTHQFV</sequence>
<feature type="domain" description="DUF1248" evidence="1">
    <location>
        <begin position="2"/>
        <end position="172"/>
    </location>
</feature>
<dbReference type="AlphaFoldDB" id="A0A9P1IST3"/>
<comment type="caution">
    <text evidence="2">The sequence shown here is derived from an EMBL/GenBank/DDBJ whole genome shotgun (WGS) entry which is preliminary data.</text>
</comment>
<accession>A0A9P1IST3</accession>
<reference evidence="2" key="1">
    <citation type="submission" date="2022-11" db="EMBL/GenBank/DDBJ databases">
        <authorList>
            <person name="Kikuchi T."/>
        </authorList>
    </citation>
    <scope>NUCLEOTIDE SEQUENCE</scope>
    <source>
        <strain evidence="2">PS1010</strain>
    </source>
</reference>
<dbReference type="Gene3D" id="3.40.630.90">
    <property type="match status" value="1"/>
</dbReference>
<dbReference type="OrthoDB" id="6418983at2759"/>
<dbReference type="InterPro" id="IPR016181">
    <property type="entry name" value="Acyl_CoA_acyltransferase"/>
</dbReference>
<evidence type="ECO:0000313" key="2">
    <source>
        <dbReference type="EMBL" id="CAI5448723.1"/>
    </source>
</evidence>
<dbReference type="Pfam" id="PF06852">
    <property type="entry name" value="DUF1248"/>
    <property type="match status" value="1"/>
</dbReference>